<dbReference type="Gene3D" id="2.170.150.70">
    <property type="match status" value="1"/>
</dbReference>
<accession>A0ABW0RKY2</accession>
<evidence type="ECO:0000313" key="6">
    <source>
        <dbReference type="Proteomes" id="UP001596055"/>
    </source>
</evidence>
<evidence type="ECO:0000256" key="3">
    <source>
        <dbReference type="ARBA" id="ARBA00022833"/>
    </source>
</evidence>
<dbReference type="Pfam" id="PF04828">
    <property type="entry name" value="GFA"/>
    <property type="match status" value="1"/>
</dbReference>
<dbReference type="RefSeq" id="WP_282451788.1">
    <property type="nucleotide sequence ID" value="NZ_JAKZAJ010000002.1"/>
</dbReference>
<comment type="similarity">
    <text evidence="1">Belongs to the Gfa family.</text>
</comment>
<reference evidence="6" key="1">
    <citation type="journal article" date="2019" name="Int. J. Syst. Evol. Microbiol.">
        <title>The Global Catalogue of Microorganisms (GCM) 10K type strain sequencing project: providing services to taxonomists for standard genome sequencing and annotation.</title>
        <authorList>
            <consortium name="The Broad Institute Genomics Platform"/>
            <consortium name="The Broad Institute Genome Sequencing Center for Infectious Disease"/>
            <person name="Wu L."/>
            <person name="Ma J."/>
        </authorList>
    </citation>
    <scope>NUCLEOTIDE SEQUENCE [LARGE SCALE GENOMIC DNA]</scope>
    <source>
        <strain evidence="6">CGMCC 4.1799</strain>
    </source>
</reference>
<feature type="domain" description="CENP-V/GFA" evidence="4">
    <location>
        <begin position="7"/>
        <end position="121"/>
    </location>
</feature>
<evidence type="ECO:0000313" key="5">
    <source>
        <dbReference type="EMBL" id="MFC5545442.1"/>
    </source>
</evidence>
<dbReference type="PROSITE" id="PS51891">
    <property type="entry name" value="CENP_V_GFA"/>
    <property type="match status" value="1"/>
</dbReference>
<dbReference type="PANTHER" id="PTHR28620:SF1">
    <property type="entry name" value="CENP-V_GFA DOMAIN-CONTAINING PROTEIN"/>
    <property type="match status" value="1"/>
</dbReference>
<dbReference type="EMBL" id="JBHSNL010000001">
    <property type="protein sequence ID" value="MFC5545442.1"/>
    <property type="molecule type" value="Genomic_DNA"/>
</dbReference>
<comment type="caution">
    <text evidence="5">The sequence shown here is derived from an EMBL/GenBank/DDBJ whole genome shotgun (WGS) entry which is preliminary data.</text>
</comment>
<dbReference type="InterPro" id="IPR011057">
    <property type="entry name" value="Mss4-like_sf"/>
</dbReference>
<evidence type="ECO:0000259" key="4">
    <source>
        <dbReference type="PROSITE" id="PS51891"/>
    </source>
</evidence>
<dbReference type="Proteomes" id="UP001596055">
    <property type="component" value="Unassembled WGS sequence"/>
</dbReference>
<protein>
    <submittedName>
        <fullName evidence="5">GFA family protein</fullName>
    </submittedName>
</protein>
<dbReference type="InterPro" id="IPR006913">
    <property type="entry name" value="CENP-V/GFA"/>
</dbReference>
<dbReference type="SUPFAM" id="SSF51316">
    <property type="entry name" value="Mss4-like"/>
    <property type="match status" value="1"/>
</dbReference>
<evidence type="ECO:0000256" key="1">
    <source>
        <dbReference type="ARBA" id="ARBA00005495"/>
    </source>
</evidence>
<keyword evidence="3" id="KW-0862">Zinc</keyword>
<dbReference type="PANTHER" id="PTHR28620">
    <property type="entry name" value="CENTROMERE PROTEIN V"/>
    <property type="match status" value="1"/>
</dbReference>
<proteinExistence type="inferred from homology"/>
<keyword evidence="2" id="KW-0479">Metal-binding</keyword>
<sequence length="131" mass="14611">MDVRGLNQGACHCGSVQFEIELPNGFEELSRCNCSMCSRRGAVVTPVPMSAFKVVHGEENLSLYQFGTKTAEHYFCSICGIYTHHRRRSNPNQFSVNVACIKGVDPFELGTIPSINGINHSCDRSDRRTRL</sequence>
<evidence type="ECO:0000256" key="2">
    <source>
        <dbReference type="ARBA" id="ARBA00022723"/>
    </source>
</evidence>
<dbReference type="InterPro" id="IPR052355">
    <property type="entry name" value="CENP-V-like"/>
</dbReference>
<gene>
    <name evidence="5" type="ORF">ACFPQA_10275</name>
</gene>
<keyword evidence="6" id="KW-1185">Reference proteome</keyword>
<organism evidence="5 6">
    <name type="scientific">Marinobacter koreensis</name>
    <dbReference type="NCBI Taxonomy" id="335974"/>
    <lineage>
        <taxon>Bacteria</taxon>
        <taxon>Pseudomonadati</taxon>
        <taxon>Pseudomonadota</taxon>
        <taxon>Gammaproteobacteria</taxon>
        <taxon>Pseudomonadales</taxon>
        <taxon>Marinobacteraceae</taxon>
        <taxon>Marinobacter</taxon>
    </lineage>
</organism>
<name>A0ABW0RKY2_9GAMM</name>